<evidence type="ECO:0000313" key="2">
    <source>
        <dbReference type="EMBL" id="GAK74129.1"/>
    </source>
</evidence>
<reference evidence="3" key="1">
    <citation type="journal article" date="2014" name="Genome Announc.">
        <title>Draft Genome Sequence of ''Candidatus Phytoplasma asteris'' Strain OY-V, an Unculturable Plant-Pathogenic Bacterium.</title>
        <authorList>
            <person name="Kakizawa S."/>
            <person name="Makino A."/>
            <person name="Ishii Y."/>
            <person name="Tamaki H."/>
            <person name="Kamagata Y."/>
        </authorList>
    </citation>
    <scope>NUCLEOTIDE SEQUENCE [LARGE SCALE GENOMIC DNA]</scope>
    <source>
        <strain evidence="3">OY-V</strain>
    </source>
</reference>
<dbReference type="InterPro" id="IPR002939">
    <property type="entry name" value="DnaJ_C"/>
</dbReference>
<dbReference type="Proteomes" id="UP000028900">
    <property type="component" value="Unassembled WGS sequence"/>
</dbReference>
<proteinExistence type="predicted"/>
<feature type="domain" description="Chaperone DnaJ C-terminal" evidence="1">
    <location>
        <begin position="1"/>
        <end position="38"/>
    </location>
</feature>
<reference evidence="2 3" key="2">
    <citation type="journal article" date="2014" name="Genome Announc.">
        <title>Draft Genome Sequence of 'Candidatus Phytoplasma asteris' Strain OY-V, an Unculturable Plant-Pathogenic Bacterium.</title>
        <authorList>
            <person name="Kakizawa S."/>
            <person name="Makino A."/>
            <person name="Ishii Y."/>
            <person name="Tamaki H."/>
            <person name="Kamagata Y."/>
        </authorList>
    </citation>
    <scope>NUCLEOTIDE SEQUENCE [LARGE SCALE GENOMIC DNA]</scope>
    <source>
        <strain evidence="2 3">OY-V</strain>
    </source>
</reference>
<sequence length="59" mass="6859">PAGIQSCNKLRMKNKGVAHLNSSYRKGDQYVVVHIKTPNQLSLEEKRLYQKLLDLQYRS</sequence>
<organism evidence="2 3">
    <name type="scientific">'Chrysanthemum coronarium' phytoplasma</name>
    <dbReference type="NCBI Taxonomy" id="1520703"/>
    <lineage>
        <taxon>Bacteria</taxon>
        <taxon>Bacillati</taxon>
        <taxon>Mycoplasmatota</taxon>
        <taxon>Mollicutes</taxon>
        <taxon>Acholeplasmatales</taxon>
        <taxon>Acholeplasmataceae</taxon>
        <taxon>Candidatus Phytoplasma</taxon>
        <taxon>16SrI (Aster yellows group)</taxon>
    </lineage>
</organism>
<evidence type="ECO:0000259" key="1">
    <source>
        <dbReference type="Pfam" id="PF01556"/>
    </source>
</evidence>
<accession>A0ABQ0J3I7</accession>
<protein>
    <submittedName>
        <fullName evidence="2">Molecular chaperone dnaJ</fullName>
    </submittedName>
</protein>
<dbReference type="InterPro" id="IPR008971">
    <property type="entry name" value="HSP40/DnaJ_pept-bd"/>
</dbReference>
<dbReference type="RefSeq" id="WP_334199043.1">
    <property type="nucleotide sequence ID" value="NZ_BBIY01000049.1"/>
</dbReference>
<gene>
    <name evidence="2" type="primary">dnaJ</name>
    <name evidence="2" type="ORF">OYV_06170</name>
</gene>
<dbReference type="EMBL" id="BBIY01000049">
    <property type="protein sequence ID" value="GAK74129.1"/>
    <property type="molecule type" value="Genomic_DNA"/>
</dbReference>
<evidence type="ECO:0000313" key="3">
    <source>
        <dbReference type="Proteomes" id="UP000028900"/>
    </source>
</evidence>
<keyword evidence="3" id="KW-1185">Reference proteome</keyword>
<dbReference type="Pfam" id="PF01556">
    <property type="entry name" value="DnaJ_C"/>
    <property type="match status" value="1"/>
</dbReference>
<feature type="non-terminal residue" evidence="2">
    <location>
        <position position="1"/>
    </location>
</feature>
<name>A0ABQ0J3I7_9MOLU</name>
<dbReference type="SUPFAM" id="SSF49493">
    <property type="entry name" value="HSP40/DnaJ peptide-binding domain"/>
    <property type="match status" value="1"/>
</dbReference>
<comment type="caution">
    <text evidence="2">The sequence shown here is derived from an EMBL/GenBank/DDBJ whole genome shotgun (WGS) entry which is preliminary data.</text>
</comment>
<dbReference type="Gene3D" id="2.60.260.20">
    <property type="entry name" value="Urease metallochaperone UreE, N-terminal domain"/>
    <property type="match status" value="1"/>
</dbReference>